<feature type="domain" description="Spore germination GerAC-like C-terminal" evidence="8">
    <location>
        <begin position="227"/>
        <end position="391"/>
    </location>
</feature>
<dbReference type="InterPro" id="IPR008844">
    <property type="entry name" value="Spore_GerAC-like"/>
</dbReference>
<evidence type="ECO:0000256" key="2">
    <source>
        <dbReference type="ARBA" id="ARBA00007886"/>
    </source>
</evidence>
<dbReference type="PROSITE" id="PS51257">
    <property type="entry name" value="PROKAR_LIPOPROTEIN"/>
    <property type="match status" value="1"/>
</dbReference>
<dbReference type="KEGG" id="ppsc:EHS13_24850"/>
<evidence type="ECO:0000259" key="9">
    <source>
        <dbReference type="Pfam" id="PF25198"/>
    </source>
</evidence>
<name>A0A6B8RQ00_9BACL</name>
<sequence>MGKRIAVGVIIIMLSITSGGCWDIRYLDELAIVFAIGLDTSDSANLKVTVQVVNPTTVSLGSSKSGGGGNSAVTTYSETGPTFLEAIRKMTSKTSRALYFSHNQVLVIGEDLAKEGVRQLFDFIERDPAIRTDFYIVIAKGAKAADVLKITTPVEMIPGTKIHDSIDNVEKKIGTSYKVSMKDIIQQINSGKQEIVAGSVEIVGDKKQGGSKQNIEEINPTTLLKLNGMAVFKHEKLEGFMTPGESKGLSWINNRIKNTVIHIPCEKEGTIAIEIMHSSTKLKVKLQDNQPSFSIHVRQEANIGEIICSDLDISDKKTFEILQKQFNEKIKKQIMNTVTKVQEMETDIFGFADLVNKKNPAYWKKNQHQWDGIFAKVPVTVEVETNIRREGIRGKSYYQKNS</sequence>
<dbReference type="PANTHER" id="PTHR35789">
    <property type="entry name" value="SPORE GERMINATION PROTEIN B3"/>
    <property type="match status" value="1"/>
</dbReference>
<dbReference type="Proteomes" id="UP000426246">
    <property type="component" value="Chromosome"/>
</dbReference>
<keyword evidence="5" id="KW-0472">Membrane</keyword>
<dbReference type="GO" id="GO:0009847">
    <property type="term" value="P:spore germination"/>
    <property type="evidence" value="ECO:0007669"/>
    <property type="project" value="InterPro"/>
</dbReference>
<accession>A0A6B8RQ00</accession>
<evidence type="ECO:0000259" key="8">
    <source>
        <dbReference type="Pfam" id="PF05504"/>
    </source>
</evidence>
<comment type="similarity">
    <text evidence="2">Belongs to the GerABKC lipoprotein family.</text>
</comment>
<dbReference type="InterPro" id="IPR046953">
    <property type="entry name" value="Spore_GerAC-like_C"/>
</dbReference>
<evidence type="ECO:0000313" key="10">
    <source>
        <dbReference type="EMBL" id="QGQ97884.1"/>
    </source>
</evidence>
<dbReference type="EMBL" id="CP034235">
    <property type="protein sequence ID" value="QGQ97884.1"/>
    <property type="molecule type" value="Genomic_DNA"/>
</dbReference>
<keyword evidence="6" id="KW-0564">Palmitate</keyword>
<dbReference type="Pfam" id="PF05504">
    <property type="entry name" value="Spore_GerAC"/>
    <property type="match status" value="1"/>
</dbReference>
<evidence type="ECO:0000256" key="5">
    <source>
        <dbReference type="ARBA" id="ARBA00023136"/>
    </source>
</evidence>
<evidence type="ECO:0000256" key="6">
    <source>
        <dbReference type="ARBA" id="ARBA00023139"/>
    </source>
</evidence>
<keyword evidence="3" id="KW-0309">Germination</keyword>
<keyword evidence="7" id="KW-0449">Lipoprotein</keyword>
<dbReference type="RefSeq" id="WP_155702985.1">
    <property type="nucleotide sequence ID" value="NZ_CP034235.1"/>
</dbReference>
<dbReference type="InterPro" id="IPR057336">
    <property type="entry name" value="GerAC_N"/>
</dbReference>
<evidence type="ECO:0000313" key="11">
    <source>
        <dbReference type="Proteomes" id="UP000426246"/>
    </source>
</evidence>
<keyword evidence="4" id="KW-0732">Signal</keyword>
<dbReference type="GO" id="GO:0016020">
    <property type="term" value="C:membrane"/>
    <property type="evidence" value="ECO:0007669"/>
    <property type="project" value="UniProtKB-SubCell"/>
</dbReference>
<evidence type="ECO:0000256" key="1">
    <source>
        <dbReference type="ARBA" id="ARBA00004635"/>
    </source>
</evidence>
<evidence type="ECO:0000256" key="3">
    <source>
        <dbReference type="ARBA" id="ARBA00022544"/>
    </source>
</evidence>
<reference evidence="11" key="1">
    <citation type="submission" date="2018-11" db="EMBL/GenBank/DDBJ databases">
        <title>Complete genome sequence of Paenibacillus sp. ML311-T8.</title>
        <authorList>
            <person name="Nam Y.-D."/>
            <person name="Kang J."/>
            <person name="Chung W.-H."/>
            <person name="Park Y.S."/>
        </authorList>
    </citation>
    <scope>NUCLEOTIDE SEQUENCE [LARGE SCALE GENOMIC DNA]</scope>
    <source>
        <strain evidence="11">ML311-T8</strain>
    </source>
</reference>
<gene>
    <name evidence="10" type="ORF">EHS13_24850</name>
</gene>
<evidence type="ECO:0000256" key="4">
    <source>
        <dbReference type="ARBA" id="ARBA00022729"/>
    </source>
</evidence>
<dbReference type="OrthoDB" id="9816067at2"/>
<proteinExistence type="inferred from homology"/>
<feature type="domain" description="Spore germination protein N-terminal" evidence="9">
    <location>
        <begin position="23"/>
        <end position="200"/>
    </location>
</feature>
<keyword evidence="11" id="KW-1185">Reference proteome</keyword>
<organism evidence="10 11">
    <name type="scientific">Paenibacillus psychroresistens</name>
    <dbReference type="NCBI Taxonomy" id="1778678"/>
    <lineage>
        <taxon>Bacteria</taxon>
        <taxon>Bacillati</taxon>
        <taxon>Bacillota</taxon>
        <taxon>Bacilli</taxon>
        <taxon>Bacillales</taxon>
        <taxon>Paenibacillaceae</taxon>
        <taxon>Paenibacillus</taxon>
    </lineage>
</organism>
<evidence type="ECO:0000256" key="7">
    <source>
        <dbReference type="ARBA" id="ARBA00023288"/>
    </source>
</evidence>
<protein>
    <submittedName>
        <fullName evidence="10">Ger(X)C family spore germination protein</fullName>
    </submittedName>
</protein>
<dbReference type="AlphaFoldDB" id="A0A6B8RQ00"/>
<dbReference type="PANTHER" id="PTHR35789:SF1">
    <property type="entry name" value="SPORE GERMINATION PROTEIN B3"/>
    <property type="match status" value="1"/>
</dbReference>
<comment type="subcellular location">
    <subcellularLocation>
        <location evidence="1">Membrane</location>
        <topology evidence="1">Lipid-anchor</topology>
    </subcellularLocation>
</comment>
<dbReference type="NCBIfam" id="TIGR02887">
    <property type="entry name" value="spore_ger_x_C"/>
    <property type="match status" value="1"/>
</dbReference>
<dbReference type="Gene3D" id="3.30.300.210">
    <property type="entry name" value="Nutrient germinant receptor protein C, domain 3"/>
    <property type="match status" value="1"/>
</dbReference>
<dbReference type="InterPro" id="IPR038501">
    <property type="entry name" value="Spore_GerAC_C_sf"/>
</dbReference>
<dbReference type="Pfam" id="PF25198">
    <property type="entry name" value="Spore_GerAC_N"/>
    <property type="match status" value="1"/>
</dbReference>